<gene>
    <name evidence="9" type="ORF">GOP47_0019302</name>
</gene>
<dbReference type="PANTHER" id="PTHR48011">
    <property type="entry name" value="CCR4-NOT TRANSCRIPTIONAL COMPLEX SUBUNIT CAF120-RELATED"/>
    <property type="match status" value="1"/>
</dbReference>
<feature type="region of interest" description="Disordered" evidence="7">
    <location>
        <begin position="1"/>
        <end position="25"/>
    </location>
</feature>
<protein>
    <recommendedName>
        <fullName evidence="8">Protein kinase domain-containing protein</fullName>
    </recommendedName>
</protein>
<feature type="compositionally biased region" description="Low complexity" evidence="7">
    <location>
        <begin position="1"/>
        <end position="12"/>
    </location>
</feature>
<evidence type="ECO:0000259" key="8">
    <source>
        <dbReference type="PROSITE" id="PS50011"/>
    </source>
</evidence>
<sequence length="453" mass="48737">MSSSSVNAAAAADHNDPGLQPSAPRRAKGQLSWLNVGSLGSGSFGHVSLALNLLDHSLFAIKSCGPPSASSPSCSPLLLSQLLNEFHILRSLRSPFIVRCLGAQYLSDSCPALFLEYMDRGSLADLLRRSGGKLSDEILVARYTRSILQGLHYLHRNGIVHCDIKSHNILIGSSGVKIADFGAARRLHGDNSSSIGVNKKIDCMQQLRGTPLYMAPEVVQGVEQGLPSDIWSLGCTVVEMLQGRPPWGHITNVGALFLKLGSSQESPPLPKLASAEAKDFLRLCLQRDPKARPTAGELLQHPFVVRGSKGDEDLDGIECRNIWEELLGAGSPRSTLKLADQYWGSDIECCSTAAATASSMPNVGAPSRVAISGAGRPITSSKYRSEEAAAGEWITVKRMITDGQQQLARRPCVSGAVGNSEYGPEIRRASEVSLDCAAFLMRNRNARRRRTVD</sequence>
<evidence type="ECO:0000256" key="4">
    <source>
        <dbReference type="ARBA" id="ARBA00022840"/>
    </source>
</evidence>
<keyword evidence="3" id="KW-0418">Kinase</keyword>
<proteinExistence type="inferred from homology"/>
<comment type="caution">
    <text evidence="9">The sequence shown here is derived from an EMBL/GenBank/DDBJ whole genome shotgun (WGS) entry which is preliminary data.</text>
</comment>
<organism evidence="9 10">
    <name type="scientific">Adiantum capillus-veneris</name>
    <name type="common">Maidenhair fern</name>
    <dbReference type="NCBI Taxonomy" id="13818"/>
    <lineage>
        <taxon>Eukaryota</taxon>
        <taxon>Viridiplantae</taxon>
        <taxon>Streptophyta</taxon>
        <taxon>Embryophyta</taxon>
        <taxon>Tracheophyta</taxon>
        <taxon>Polypodiopsida</taxon>
        <taxon>Polypodiidae</taxon>
        <taxon>Polypodiales</taxon>
        <taxon>Pteridineae</taxon>
        <taxon>Pteridaceae</taxon>
        <taxon>Vittarioideae</taxon>
        <taxon>Adiantum</taxon>
    </lineage>
</organism>
<evidence type="ECO:0000313" key="9">
    <source>
        <dbReference type="EMBL" id="KAI5066678.1"/>
    </source>
</evidence>
<keyword evidence="2 5" id="KW-0547">Nucleotide-binding</keyword>
<dbReference type="PROSITE" id="PS00107">
    <property type="entry name" value="PROTEIN_KINASE_ATP"/>
    <property type="match status" value="1"/>
</dbReference>
<evidence type="ECO:0000313" key="10">
    <source>
        <dbReference type="Proteomes" id="UP000886520"/>
    </source>
</evidence>
<dbReference type="InterPro" id="IPR052751">
    <property type="entry name" value="Plant_MAPKKK"/>
</dbReference>
<feature type="binding site" evidence="5">
    <location>
        <position position="62"/>
    </location>
    <ligand>
        <name>ATP</name>
        <dbReference type="ChEBI" id="CHEBI:30616"/>
    </ligand>
</feature>
<dbReference type="InterPro" id="IPR008271">
    <property type="entry name" value="Ser/Thr_kinase_AS"/>
</dbReference>
<dbReference type="Proteomes" id="UP000886520">
    <property type="component" value="Chromosome 18"/>
</dbReference>
<reference evidence="9" key="1">
    <citation type="submission" date="2021-01" db="EMBL/GenBank/DDBJ databases">
        <title>Adiantum capillus-veneris genome.</title>
        <authorList>
            <person name="Fang Y."/>
            <person name="Liao Q."/>
        </authorList>
    </citation>
    <scope>NUCLEOTIDE SEQUENCE</scope>
    <source>
        <strain evidence="9">H3</strain>
        <tissue evidence="9">Leaf</tissue>
    </source>
</reference>
<dbReference type="Gene3D" id="1.10.510.10">
    <property type="entry name" value="Transferase(Phosphotransferase) domain 1"/>
    <property type="match status" value="1"/>
</dbReference>
<dbReference type="GO" id="GO:0007165">
    <property type="term" value="P:signal transduction"/>
    <property type="evidence" value="ECO:0007669"/>
    <property type="project" value="TreeGrafter"/>
</dbReference>
<dbReference type="GO" id="GO:0005524">
    <property type="term" value="F:ATP binding"/>
    <property type="evidence" value="ECO:0007669"/>
    <property type="project" value="UniProtKB-UniRule"/>
</dbReference>
<accession>A0A9D4UFS6</accession>
<dbReference type="SUPFAM" id="SSF56112">
    <property type="entry name" value="Protein kinase-like (PK-like)"/>
    <property type="match status" value="1"/>
</dbReference>
<dbReference type="EMBL" id="JABFUD020000018">
    <property type="protein sequence ID" value="KAI5066678.1"/>
    <property type="molecule type" value="Genomic_DNA"/>
</dbReference>
<dbReference type="SMART" id="SM00220">
    <property type="entry name" value="S_TKc"/>
    <property type="match status" value="1"/>
</dbReference>
<dbReference type="OrthoDB" id="275301at2759"/>
<dbReference type="PROSITE" id="PS00108">
    <property type="entry name" value="PROTEIN_KINASE_ST"/>
    <property type="match status" value="1"/>
</dbReference>
<evidence type="ECO:0000256" key="2">
    <source>
        <dbReference type="ARBA" id="ARBA00022741"/>
    </source>
</evidence>
<dbReference type="Pfam" id="PF00069">
    <property type="entry name" value="Pkinase"/>
    <property type="match status" value="1"/>
</dbReference>
<feature type="domain" description="Protein kinase" evidence="8">
    <location>
        <begin position="33"/>
        <end position="304"/>
    </location>
</feature>
<evidence type="ECO:0000256" key="7">
    <source>
        <dbReference type="SAM" id="MobiDB-lite"/>
    </source>
</evidence>
<name>A0A9D4UFS6_ADICA</name>
<dbReference type="GO" id="GO:0004674">
    <property type="term" value="F:protein serine/threonine kinase activity"/>
    <property type="evidence" value="ECO:0007669"/>
    <property type="project" value="UniProtKB-KW"/>
</dbReference>
<evidence type="ECO:0000256" key="3">
    <source>
        <dbReference type="ARBA" id="ARBA00022777"/>
    </source>
</evidence>
<dbReference type="AlphaFoldDB" id="A0A9D4UFS6"/>
<comment type="similarity">
    <text evidence="6">Belongs to the protein kinase superfamily.</text>
</comment>
<evidence type="ECO:0000256" key="5">
    <source>
        <dbReference type="PROSITE-ProRule" id="PRU10141"/>
    </source>
</evidence>
<keyword evidence="6" id="KW-0723">Serine/threonine-protein kinase</keyword>
<keyword evidence="4 5" id="KW-0067">ATP-binding</keyword>
<dbReference type="CDD" id="cd06606">
    <property type="entry name" value="STKc_MAPKKK"/>
    <property type="match status" value="1"/>
</dbReference>
<keyword evidence="10" id="KW-1185">Reference proteome</keyword>
<evidence type="ECO:0000256" key="1">
    <source>
        <dbReference type="ARBA" id="ARBA00022679"/>
    </source>
</evidence>
<dbReference type="PROSITE" id="PS50011">
    <property type="entry name" value="PROTEIN_KINASE_DOM"/>
    <property type="match status" value="1"/>
</dbReference>
<keyword evidence="1" id="KW-0808">Transferase</keyword>
<dbReference type="InterPro" id="IPR011009">
    <property type="entry name" value="Kinase-like_dom_sf"/>
</dbReference>
<dbReference type="InterPro" id="IPR017441">
    <property type="entry name" value="Protein_kinase_ATP_BS"/>
</dbReference>
<dbReference type="PANTHER" id="PTHR48011:SF4">
    <property type="entry name" value="MITOGEN-ACTIVATED PROTEIN KINASE KINASE KINASE 19"/>
    <property type="match status" value="1"/>
</dbReference>
<evidence type="ECO:0000256" key="6">
    <source>
        <dbReference type="RuleBase" id="RU000304"/>
    </source>
</evidence>
<dbReference type="InterPro" id="IPR000719">
    <property type="entry name" value="Prot_kinase_dom"/>
</dbReference>